<dbReference type="Gene3D" id="1.25.40.20">
    <property type="entry name" value="Ankyrin repeat-containing domain"/>
    <property type="match status" value="1"/>
</dbReference>
<gene>
    <name evidence="5" type="ORF">H920_07171</name>
</gene>
<keyword evidence="2 3" id="KW-0040">ANK repeat</keyword>
<dbReference type="SUPFAM" id="SSF48403">
    <property type="entry name" value="Ankyrin repeat"/>
    <property type="match status" value="1"/>
</dbReference>
<dbReference type="PANTHER" id="PTHR24173:SF29">
    <property type="entry name" value="PHOTORECEPTOR ANKYRIN REPEAT PROTEIN"/>
    <property type="match status" value="1"/>
</dbReference>
<feature type="repeat" description="ANK" evidence="3">
    <location>
        <begin position="236"/>
        <end position="268"/>
    </location>
</feature>
<protein>
    <submittedName>
        <fullName evidence="5">Ankyrin repeat domain-containing protein 33</fullName>
    </submittedName>
</protein>
<evidence type="ECO:0000313" key="6">
    <source>
        <dbReference type="Proteomes" id="UP000028990"/>
    </source>
</evidence>
<dbReference type="PROSITE" id="PS50088">
    <property type="entry name" value="ANK_REPEAT"/>
    <property type="match status" value="1"/>
</dbReference>
<feature type="region of interest" description="Disordered" evidence="4">
    <location>
        <begin position="36"/>
        <end position="69"/>
    </location>
</feature>
<name>A0A091DMB4_FUKDA</name>
<evidence type="ECO:0000256" key="2">
    <source>
        <dbReference type="ARBA" id="ARBA00023043"/>
    </source>
</evidence>
<dbReference type="Proteomes" id="UP000028990">
    <property type="component" value="Unassembled WGS sequence"/>
</dbReference>
<accession>A0A091DMB4</accession>
<dbReference type="InterPro" id="IPR036770">
    <property type="entry name" value="Ankyrin_rpt-contain_sf"/>
</dbReference>
<evidence type="ECO:0000256" key="1">
    <source>
        <dbReference type="ARBA" id="ARBA00022737"/>
    </source>
</evidence>
<evidence type="ECO:0000313" key="5">
    <source>
        <dbReference type="EMBL" id="KFO31430.1"/>
    </source>
</evidence>
<dbReference type="eggNOG" id="ENOG502QRWZ">
    <property type="taxonomic scope" value="Eukaryota"/>
</dbReference>
<dbReference type="AlphaFoldDB" id="A0A091DMB4"/>
<dbReference type="SMART" id="SM00248">
    <property type="entry name" value="ANK"/>
    <property type="match status" value="3"/>
</dbReference>
<reference evidence="5 6" key="1">
    <citation type="submission" date="2013-11" db="EMBL/GenBank/DDBJ databases">
        <title>The Damaraland mole rat (Fukomys damarensis) genome and evolution of African mole rats.</title>
        <authorList>
            <person name="Gladyshev V.N."/>
            <person name="Fang X."/>
        </authorList>
    </citation>
    <scope>NUCLEOTIDE SEQUENCE [LARGE SCALE GENOMIC DNA]</scope>
    <source>
        <tissue evidence="5">Liver</tissue>
    </source>
</reference>
<proteinExistence type="predicted"/>
<evidence type="ECO:0000256" key="3">
    <source>
        <dbReference type="PROSITE-ProRule" id="PRU00023"/>
    </source>
</evidence>
<dbReference type="PROSITE" id="PS50297">
    <property type="entry name" value="ANK_REP_REGION"/>
    <property type="match status" value="1"/>
</dbReference>
<evidence type="ECO:0000256" key="4">
    <source>
        <dbReference type="SAM" id="MobiDB-lite"/>
    </source>
</evidence>
<sequence>MGIGKRGRTWPTPSQDCVGPLAKVLLTHSYSPSPGELSIDFAPDSTTSGPDHTTARPAYGSAPLGGGPSCTTGVNRRTALTVPQQRGHLLEEACAALQELQAMLNAGVSPQEAIQVDSNGGFRVNPHCLGPRMEGVGEDGTYPGTVWALMHGSLGSPWRKVETEPPQFQTGLMVACYRGFESVVALLSRCPFLDVNQQDKDRDTALMLAVQAGHVPLVSLLLNYFSGLDLERWDQRGLTALMKAAIQDRAECVATLLMAGADLTSVDPVRGKTALEWALLTDSFDMPPQVIRGSQVFVSYNPQGMFSQWLQPKNHTRSLVPKILLSKAPSSPSQSKLMMPRCERHQSLALPLWRYQELRMKRKQQEEELRRAQN</sequence>
<keyword evidence="1" id="KW-0677">Repeat</keyword>
<organism evidence="5 6">
    <name type="scientific">Fukomys damarensis</name>
    <name type="common">Damaraland mole rat</name>
    <name type="synonym">Cryptomys damarensis</name>
    <dbReference type="NCBI Taxonomy" id="885580"/>
    <lineage>
        <taxon>Eukaryota</taxon>
        <taxon>Metazoa</taxon>
        <taxon>Chordata</taxon>
        <taxon>Craniata</taxon>
        <taxon>Vertebrata</taxon>
        <taxon>Euteleostomi</taxon>
        <taxon>Mammalia</taxon>
        <taxon>Eutheria</taxon>
        <taxon>Euarchontoglires</taxon>
        <taxon>Glires</taxon>
        <taxon>Rodentia</taxon>
        <taxon>Hystricomorpha</taxon>
        <taxon>Bathyergidae</taxon>
        <taxon>Fukomys</taxon>
    </lineage>
</organism>
<dbReference type="InterPro" id="IPR002110">
    <property type="entry name" value="Ankyrin_rpt"/>
</dbReference>
<dbReference type="EMBL" id="KN122282">
    <property type="protein sequence ID" value="KFO31430.1"/>
    <property type="molecule type" value="Genomic_DNA"/>
</dbReference>
<dbReference type="PANTHER" id="PTHR24173">
    <property type="entry name" value="ANKYRIN REPEAT CONTAINING"/>
    <property type="match status" value="1"/>
</dbReference>
<keyword evidence="6" id="KW-1185">Reference proteome</keyword>
<dbReference type="Pfam" id="PF12796">
    <property type="entry name" value="Ank_2"/>
    <property type="match status" value="1"/>
</dbReference>